<keyword evidence="4" id="KW-0520">NAD</keyword>
<dbReference type="InterPro" id="IPR006367">
    <property type="entry name" value="Sirohaem_synthase_N"/>
</dbReference>
<comment type="catalytic activity">
    <reaction evidence="6">
        <text>precorrin-2 + NAD(+) = sirohydrochlorin + NADH + 2 H(+)</text>
        <dbReference type="Rhea" id="RHEA:15613"/>
        <dbReference type="ChEBI" id="CHEBI:15378"/>
        <dbReference type="ChEBI" id="CHEBI:57540"/>
        <dbReference type="ChEBI" id="CHEBI:57945"/>
        <dbReference type="ChEBI" id="CHEBI:58351"/>
        <dbReference type="ChEBI" id="CHEBI:58827"/>
        <dbReference type="EC" id="1.3.1.76"/>
    </reaction>
</comment>
<dbReference type="RefSeq" id="WP_301138059.1">
    <property type="nucleotide sequence ID" value="NZ_JAUHTQ010000005.1"/>
</dbReference>
<evidence type="ECO:0000256" key="1">
    <source>
        <dbReference type="ARBA" id="ARBA00005010"/>
    </source>
</evidence>
<keyword evidence="3" id="KW-0560">Oxidoreductase</keyword>
<dbReference type="PANTHER" id="PTHR35330">
    <property type="entry name" value="SIROHEME BIOSYNTHESIS PROTEIN MET8"/>
    <property type="match status" value="1"/>
</dbReference>
<gene>
    <name evidence="8" type="ORF">QYB95_09305</name>
</gene>
<protein>
    <recommendedName>
        <fullName evidence="2">precorrin-2 dehydrogenase</fullName>
        <ecNumber evidence="2">1.3.1.76</ecNumber>
    </recommendedName>
</protein>
<dbReference type="SUPFAM" id="SSF51735">
    <property type="entry name" value="NAD(P)-binding Rossmann-fold domains"/>
    <property type="match status" value="1"/>
</dbReference>
<evidence type="ECO:0000256" key="4">
    <source>
        <dbReference type="ARBA" id="ARBA00023027"/>
    </source>
</evidence>
<evidence type="ECO:0000256" key="3">
    <source>
        <dbReference type="ARBA" id="ARBA00023002"/>
    </source>
</evidence>
<proteinExistence type="predicted"/>
<dbReference type="Gene3D" id="3.40.50.720">
    <property type="entry name" value="NAD(P)-binding Rossmann-like Domain"/>
    <property type="match status" value="1"/>
</dbReference>
<dbReference type="NCBIfam" id="TIGR01470">
    <property type="entry name" value="cysG_Nterm"/>
    <property type="match status" value="1"/>
</dbReference>
<dbReference type="PANTHER" id="PTHR35330:SF1">
    <property type="entry name" value="SIROHEME BIOSYNTHESIS PROTEIN MET8"/>
    <property type="match status" value="1"/>
</dbReference>
<dbReference type="InterPro" id="IPR042518">
    <property type="entry name" value="SirC_C"/>
</dbReference>
<accession>A0ABT8GQN7</accession>
<keyword evidence="9" id="KW-1185">Reference proteome</keyword>
<dbReference type="InterPro" id="IPR028161">
    <property type="entry name" value="Met8-like"/>
</dbReference>
<comment type="caution">
    <text evidence="8">The sequence shown here is derived from an EMBL/GenBank/DDBJ whole genome shotgun (WGS) entry which is preliminary data.</text>
</comment>
<dbReference type="Proteomes" id="UP001172743">
    <property type="component" value="Unassembled WGS sequence"/>
</dbReference>
<feature type="domain" description="Siroheme synthase central" evidence="7">
    <location>
        <begin position="116"/>
        <end position="141"/>
    </location>
</feature>
<dbReference type="InterPro" id="IPR028281">
    <property type="entry name" value="Sirohaem_synthase_central"/>
</dbReference>
<dbReference type="Pfam" id="PF22440">
    <property type="entry name" value="SirC_C"/>
    <property type="match status" value="1"/>
</dbReference>
<evidence type="ECO:0000256" key="6">
    <source>
        <dbReference type="ARBA" id="ARBA00047561"/>
    </source>
</evidence>
<evidence type="ECO:0000256" key="2">
    <source>
        <dbReference type="ARBA" id="ARBA00012400"/>
    </source>
</evidence>
<dbReference type="NCBIfam" id="NF005222">
    <property type="entry name" value="PRK06718.1"/>
    <property type="match status" value="1"/>
</dbReference>
<sequence>MYPIIMNLNNKRVLIVGGGEVATKKMKMLLRQNAQIVVVSPTITPTLYTYFVNGEIRWLKRSFEAADTKGAFLVIAATNNRDVNAMVGESCLENQLVNIVDSPVDSDFYNMAYLNRGKLKIAISTEGASPLLAKQIKQDLNNFFDDGYEAYLDFLSAAREKIKLLVNDEERKYLLLQELLEEKFRTNEEEREKFFLDIG</sequence>
<evidence type="ECO:0000259" key="7">
    <source>
        <dbReference type="Pfam" id="PF14824"/>
    </source>
</evidence>
<evidence type="ECO:0000313" key="9">
    <source>
        <dbReference type="Proteomes" id="UP001172743"/>
    </source>
</evidence>
<evidence type="ECO:0000256" key="5">
    <source>
        <dbReference type="ARBA" id="ARBA00023244"/>
    </source>
</evidence>
<evidence type="ECO:0000313" key="8">
    <source>
        <dbReference type="EMBL" id="MDN4493730.1"/>
    </source>
</evidence>
<dbReference type="Pfam" id="PF14824">
    <property type="entry name" value="Sirohm_synth_M"/>
    <property type="match status" value="1"/>
</dbReference>
<keyword evidence="5" id="KW-0627">Porphyrin biosynthesis</keyword>
<dbReference type="Pfam" id="PF13241">
    <property type="entry name" value="NAD_binding_7"/>
    <property type="match status" value="1"/>
</dbReference>
<reference evidence="8" key="1">
    <citation type="submission" date="2023-07" db="EMBL/GenBank/DDBJ databases">
        <title>Ureibacillus sp. isolated from freshwater well.</title>
        <authorList>
            <person name="Kirdat K."/>
            <person name="Bhatt A."/>
            <person name="Teware R."/>
            <person name="Bhavsar Y."/>
            <person name="Yadav A."/>
        </authorList>
    </citation>
    <scope>NUCLEOTIDE SEQUENCE</scope>
    <source>
        <strain evidence="8">BA0131</strain>
    </source>
</reference>
<dbReference type="EC" id="1.3.1.76" evidence="2"/>
<comment type="pathway">
    <text evidence="1">Porphyrin-containing compound metabolism; siroheme biosynthesis; sirohydrochlorin from precorrin-2: step 1/1.</text>
</comment>
<organism evidence="8 9">
    <name type="scientific">Ureibacillus aquaedulcis</name>
    <dbReference type="NCBI Taxonomy" id="3058421"/>
    <lineage>
        <taxon>Bacteria</taxon>
        <taxon>Bacillati</taxon>
        <taxon>Bacillota</taxon>
        <taxon>Bacilli</taxon>
        <taxon>Bacillales</taxon>
        <taxon>Caryophanaceae</taxon>
        <taxon>Ureibacillus</taxon>
    </lineage>
</organism>
<dbReference type="EMBL" id="JAUHTQ010000005">
    <property type="protein sequence ID" value="MDN4493730.1"/>
    <property type="molecule type" value="Genomic_DNA"/>
</dbReference>
<dbReference type="InterPro" id="IPR036291">
    <property type="entry name" value="NAD(P)-bd_dom_sf"/>
</dbReference>
<name>A0ABT8GQN7_9BACL</name>
<dbReference type="SUPFAM" id="SSF75615">
    <property type="entry name" value="Siroheme synthase middle domains-like"/>
    <property type="match status" value="1"/>
</dbReference>
<dbReference type="Gene3D" id="1.10.8.610">
    <property type="entry name" value="SirC, precorrin-2 dehydrogenase, C-terminal helical domain-like"/>
    <property type="match status" value="1"/>
</dbReference>